<evidence type="ECO:0000313" key="3">
    <source>
        <dbReference type="Proteomes" id="UP000001882"/>
    </source>
</evidence>
<keyword evidence="1" id="KW-0812">Transmembrane</keyword>
<dbReference type="GeneID" id="8682627"/>
<gene>
    <name evidence="2" type="ordered locus">MCP_2985</name>
</gene>
<keyword evidence="1" id="KW-0472">Membrane</keyword>
<dbReference type="InParanoid" id="D1Z2Y5"/>
<dbReference type="eggNOG" id="arCOG02083">
    <property type="taxonomic scope" value="Archaea"/>
</dbReference>
<sequence>MKLSTKLVGVLAMLIIVIMAAVPAGAASGKPSVAVGDVKVSPSALMPGDTGTVAVTLTNPAKSLAGDTTSDSNTYNYGTGTSGQYSIGHTQTTTTTSTNSPDGAVYLKEVTLLADSPLHVTSKQYADIGRMGMGDSAQFVFTISVDEGTPDGTYTMTLKVRTDDGDIYLNYPVNVQVSSASLKVVINDAPRSFSTTKKSVILDIVNLRPNGVEAVSVVPAGDDFTFKPLQEYVVGNIGPGEMYTVQFDVTTKNATYSGNPSFKVIYRNGNNWHEADPITVYSDHTQSAAVATAGSSDNTLLYLIGIIVAAALLLGGYFLYMRSKRAKQ</sequence>
<evidence type="ECO:0000313" key="2">
    <source>
        <dbReference type="EMBL" id="BAI63057.1"/>
    </source>
</evidence>
<protein>
    <submittedName>
        <fullName evidence="2">Uncharacterized protein</fullName>
    </submittedName>
</protein>
<name>D1Z2Y5_METPS</name>
<evidence type="ECO:0000256" key="1">
    <source>
        <dbReference type="SAM" id="Phobius"/>
    </source>
</evidence>
<organism evidence="2 3">
    <name type="scientific">Methanocella paludicola (strain DSM 17711 / JCM 13418 / NBRC 101707 / SANAE)</name>
    <dbReference type="NCBI Taxonomy" id="304371"/>
    <lineage>
        <taxon>Archaea</taxon>
        <taxon>Methanobacteriati</taxon>
        <taxon>Methanobacteriota</taxon>
        <taxon>Stenosarchaea group</taxon>
        <taxon>Methanomicrobia</taxon>
        <taxon>Methanocellales</taxon>
        <taxon>Methanocellaceae</taxon>
        <taxon>Methanocella</taxon>
    </lineage>
</organism>
<proteinExistence type="predicted"/>
<keyword evidence="1" id="KW-1133">Transmembrane helix</keyword>
<dbReference type="Proteomes" id="UP000001882">
    <property type="component" value="Chromosome"/>
</dbReference>
<dbReference type="STRING" id="304371.MCP_2985"/>
<dbReference type="OrthoDB" id="65070at2157"/>
<accession>D1Z2Y5</accession>
<dbReference type="RefSeq" id="WP_012901727.1">
    <property type="nucleotide sequence ID" value="NC_013665.1"/>
</dbReference>
<keyword evidence="3" id="KW-1185">Reference proteome</keyword>
<dbReference type="EMBL" id="AP011532">
    <property type="protein sequence ID" value="BAI63057.1"/>
    <property type="molecule type" value="Genomic_DNA"/>
</dbReference>
<dbReference type="AlphaFoldDB" id="D1Z2Y5"/>
<reference evidence="2 3" key="1">
    <citation type="journal article" date="2007" name="Appl. Environ. Microbiol.">
        <title>Isolation of key methanogens for global methane emission from rice paddy fields: a novel isolate affiliated with the clone cluster rice cluster I.</title>
        <authorList>
            <person name="Sakai S."/>
            <person name="Imachi H."/>
            <person name="Sekiguchi Y."/>
            <person name="Ohashi A."/>
            <person name="Harada H."/>
            <person name="Kamagata Y."/>
        </authorList>
    </citation>
    <scope>NUCLEOTIDE SEQUENCE [LARGE SCALE GENOMIC DNA]</scope>
    <source>
        <strain evidence="3">DSM 17711 / JCM 13418 / NBRC 101707 / SANAE</strain>
    </source>
</reference>
<dbReference type="KEGG" id="mpd:MCP_2985"/>
<reference evidence="3" key="3">
    <citation type="journal article" date="2011" name="PLoS ONE">
        <title>Genome sequence of a mesophilic hydrogenotrophic methanogen Methanocella paludicola, the first cultivated representative of the order Methanocellales.</title>
        <authorList>
            <person name="Sakai S."/>
            <person name="Takaki Y."/>
            <person name="Shimamura S."/>
            <person name="Sekine M."/>
            <person name="Tajima T."/>
            <person name="Kosugi H."/>
            <person name="Ichikawa N."/>
            <person name="Tasumi E."/>
            <person name="Hiraki A.T."/>
            <person name="Shimizu A."/>
            <person name="Kato Y."/>
            <person name="Nishiko R."/>
            <person name="Mori K."/>
            <person name="Fujita N."/>
            <person name="Imachi H."/>
            <person name="Takai K."/>
        </authorList>
    </citation>
    <scope>NUCLEOTIDE SEQUENCE [LARGE SCALE GENOMIC DNA]</scope>
    <source>
        <strain evidence="3">DSM 17711 / JCM 13418 / NBRC 101707 / SANAE</strain>
    </source>
</reference>
<dbReference type="PATRIC" id="fig|304371.9.peg.3055"/>
<feature type="transmembrane region" description="Helical" evidence="1">
    <location>
        <begin position="300"/>
        <end position="320"/>
    </location>
</feature>
<dbReference type="PANTHER" id="PTHR35902">
    <property type="entry name" value="S-LAYER DOMAIN-LIKE PROTEIN-RELATED"/>
    <property type="match status" value="1"/>
</dbReference>
<reference evidence="2 3" key="2">
    <citation type="journal article" date="2008" name="Int. J. Syst. Evol. Microbiol.">
        <title>Methanocella paludicola gen. nov., sp. nov., a methane-producing archaeon, the first isolate of the lineage 'Rice Cluster I', and proposal of the new archaeal order Methanocellales ord. nov.</title>
        <authorList>
            <person name="Sakai S."/>
            <person name="Imachi H."/>
            <person name="Hanada S."/>
            <person name="Ohashi A."/>
            <person name="Harada H."/>
            <person name="Kamagata Y."/>
        </authorList>
    </citation>
    <scope>NUCLEOTIDE SEQUENCE [LARGE SCALE GENOMIC DNA]</scope>
    <source>
        <strain evidence="3">DSM 17711 / JCM 13418 / NBRC 101707 / SANAE</strain>
    </source>
</reference>